<keyword evidence="3" id="KW-1185">Reference proteome</keyword>
<dbReference type="Proteomes" id="UP000346198">
    <property type="component" value="Unassembled WGS sequence"/>
</dbReference>
<organism evidence="2 3">
    <name type="scientific">Pontiella sulfatireligans</name>
    <dbReference type="NCBI Taxonomy" id="2750658"/>
    <lineage>
        <taxon>Bacteria</taxon>
        <taxon>Pseudomonadati</taxon>
        <taxon>Kiritimatiellota</taxon>
        <taxon>Kiritimatiellia</taxon>
        <taxon>Kiritimatiellales</taxon>
        <taxon>Pontiellaceae</taxon>
        <taxon>Pontiella</taxon>
    </lineage>
</organism>
<gene>
    <name evidence="2" type="ORF">SCARR_02996</name>
</gene>
<dbReference type="EMBL" id="CAAHFH010000002">
    <property type="protein sequence ID" value="VGO20929.1"/>
    <property type="molecule type" value="Genomic_DNA"/>
</dbReference>
<reference evidence="2 3" key="1">
    <citation type="submission" date="2019-04" db="EMBL/GenBank/DDBJ databases">
        <authorList>
            <person name="Van Vliet M D."/>
        </authorList>
    </citation>
    <scope>NUCLEOTIDE SEQUENCE [LARGE SCALE GENOMIC DNA]</scope>
    <source>
        <strain evidence="2 3">F21</strain>
    </source>
</reference>
<protein>
    <recommendedName>
        <fullName evidence="4">Auto-transporter adhesin head GIN domain-containing protein</fullName>
    </recommendedName>
</protein>
<proteinExistence type="predicted"/>
<sequence length="361" mass="38696">MELKGKIIAGLMALSVATLSVSAQNINVWRGDETGADWNDKFKWKLKHTPEGDESVHFREENSLVAINRTIQLNNGIQLYGRELTLGGNGNINLLNPVPHQQTVNIPAAAAGLANMTLNDNLSLNGRIALSAKAFGTSQSKGSITLRNRSNVSGALSVGNAGSGTGQVYVRDQATYRITELELNTKASDGGAAEIHILGGTVRLETAEDPFSMFLEDSSRKVVIGDMGTLRVESKIEAETKKKLIINMIRKKRLVAALGCRLKSPVINNKMLIIQAEDQRNESKTQTVEQLIAAIQKMPVQAAPAYLDDAPRAASALVAATDDGQSSSAEDSAPGMHLSGYIVFCGTCLLALRRASKEENG</sequence>
<evidence type="ECO:0000256" key="1">
    <source>
        <dbReference type="SAM" id="SignalP"/>
    </source>
</evidence>
<accession>A0A6C2ULT9</accession>
<name>A0A6C2ULT9_9BACT</name>
<dbReference type="RefSeq" id="WP_136062429.1">
    <property type="nucleotide sequence ID" value="NZ_CAAHFH010000002.1"/>
</dbReference>
<feature type="chain" id="PRO_5025340235" description="Auto-transporter adhesin head GIN domain-containing protein" evidence="1">
    <location>
        <begin position="24"/>
        <end position="361"/>
    </location>
</feature>
<dbReference type="AlphaFoldDB" id="A0A6C2ULT9"/>
<evidence type="ECO:0008006" key="4">
    <source>
        <dbReference type="Google" id="ProtNLM"/>
    </source>
</evidence>
<feature type="signal peptide" evidence="1">
    <location>
        <begin position="1"/>
        <end position="23"/>
    </location>
</feature>
<evidence type="ECO:0000313" key="2">
    <source>
        <dbReference type="EMBL" id="VGO20929.1"/>
    </source>
</evidence>
<keyword evidence="1" id="KW-0732">Signal</keyword>
<evidence type="ECO:0000313" key="3">
    <source>
        <dbReference type="Proteomes" id="UP000346198"/>
    </source>
</evidence>